<feature type="coiled-coil region" evidence="6">
    <location>
        <begin position="40"/>
        <end position="148"/>
    </location>
</feature>
<feature type="compositionally biased region" description="Polar residues" evidence="7">
    <location>
        <begin position="357"/>
        <end position="368"/>
    </location>
</feature>
<evidence type="ECO:0000256" key="2">
    <source>
        <dbReference type="ARBA" id="ARBA00022473"/>
    </source>
</evidence>
<reference evidence="8 9" key="1">
    <citation type="journal article" date="2023" name="G3 (Bethesda)">
        <title>A chromosome-length genome assembly and annotation of blackberry (Rubus argutus, cv. 'Hillquist').</title>
        <authorList>
            <person name="Bruna T."/>
            <person name="Aryal R."/>
            <person name="Dudchenko O."/>
            <person name="Sargent D.J."/>
            <person name="Mead D."/>
            <person name="Buti M."/>
            <person name="Cavallini A."/>
            <person name="Hytonen T."/>
            <person name="Andres J."/>
            <person name="Pham M."/>
            <person name="Weisz D."/>
            <person name="Mascagni F."/>
            <person name="Usai G."/>
            <person name="Natali L."/>
            <person name="Bassil N."/>
            <person name="Fernandez G.E."/>
            <person name="Lomsadze A."/>
            <person name="Armour M."/>
            <person name="Olukolu B."/>
            <person name="Poorten T."/>
            <person name="Britton C."/>
            <person name="Davik J."/>
            <person name="Ashrafi H."/>
            <person name="Aiden E.L."/>
            <person name="Borodovsky M."/>
            <person name="Worthington M."/>
        </authorList>
    </citation>
    <scope>NUCLEOTIDE SEQUENCE [LARGE SCALE GENOMIC DNA]</scope>
    <source>
        <strain evidence="8">PI 553951</strain>
    </source>
</reference>
<feature type="region of interest" description="Disordered" evidence="7">
    <location>
        <begin position="344"/>
        <end position="375"/>
    </location>
</feature>
<feature type="compositionally biased region" description="Polar residues" evidence="7">
    <location>
        <begin position="677"/>
        <end position="693"/>
    </location>
</feature>
<comment type="caution">
    <text evidence="8">The sequence shown here is derived from an EMBL/GenBank/DDBJ whole genome shotgun (WGS) entry which is preliminary data.</text>
</comment>
<accession>A0AAW1W438</accession>
<feature type="compositionally biased region" description="Basic and acidic residues" evidence="7">
    <location>
        <begin position="663"/>
        <end position="675"/>
    </location>
</feature>
<comment type="similarity">
    <text evidence="1 5">Belongs to the Frigida family.</text>
</comment>
<protein>
    <recommendedName>
        <fullName evidence="5">FRIGIDA-like protein</fullName>
    </recommendedName>
</protein>
<gene>
    <name evidence="8" type="ORF">M0R45_028267</name>
</gene>
<keyword evidence="9" id="KW-1185">Reference proteome</keyword>
<sequence>MEEIASDLEELELKQSNVGKAYENFHSRCKELGDHFNLTRNSLRTRLRELQTREEEIDLREKQLEEKESDFKSLKEEELDAIEEVITEKLIQVGQVKTELQSIGLLVEEKSRELDSIEKRFLEAEKLLREKERECDLIQNRIEEGTENLSRMEKSIGEMDLKVKAFSLHKKSMENWCCKLDLKVREVEGLSEKLALKEELFEPNFEELHFIAKRVKECLNEVQRKEREIELKEKQVESKVEELKLTDMRVNERVNKVQSKEKHFDSLEKSVEEEKQRLDLLLKSAEKRVKYLDSLQKLVEEREKDLDSLSHELERKGRLLELQAKDLELKQAQFDFQEKIEQSEYNSGPNNVAGPLSGNNMSNVSSVPVKTEEPDSFLARNSATSLCSHLQPNSTKDERNVPRFPDDKLSGNHPLQNELATSLRLVPDPAKLVLNNMQKSLARYLRNGDFEESVMSINISILKELLSVSPHVGSHLKADATTLAAQWKEKMSGNTVNSVESVAFLLFIATYGLVSTLNGDEIVKLLGLISQNKRALELCQTHGFAAKIADLIHNLIERKQLPEAVRFICTFKLIDKLPPTPLLKEYVEDAKNYFEVLCRMSIALDEKVKAVDNLIGYLRAVHQCIKDYNLESEYPSADIKMQVVQLEKLKENWSLAPPLSSNVDKKEQRKRKEPDTITYSPDIQPGQQSKLKK</sequence>
<proteinExistence type="inferred from homology"/>
<keyword evidence="2 5" id="KW-0217">Developmental protein</keyword>
<dbReference type="PANTHER" id="PTHR31791:SF70">
    <property type="entry name" value="FRIGIDA-LIKE PROTEIN"/>
    <property type="match status" value="1"/>
</dbReference>
<evidence type="ECO:0000256" key="3">
    <source>
        <dbReference type="ARBA" id="ARBA00022782"/>
    </source>
</evidence>
<dbReference type="GO" id="GO:0030154">
    <property type="term" value="P:cell differentiation"/>
    <property type="evidence" value="ECO:0007669"/>
    <property type="project" value="UniProtKB-KW"/>
</dbReference>
<dbReference type="GO" id="GO:0009908">
    <property type="term" value="P:flower development"/>
    <property type="evidence" value="ECO:0007669"/>
    <property type="project" value="UniProtKB-KW"/>
</dbReference>
<keyword evidence="6" id="KW-0175">Coiled coil</keyword>
<keyword evidence="4 5" id="KW-0287">Flowering</keyword>
<feature type="region of interest" description="Disordered" evidence="7">
    <location>
        <begin position="656"/>
        <end position="693"/>
    </location>
</feature>
<evidence type="ECO:0000313" key="9">
    <source>
        <dbReference type="Proteomes" id="UP001457282"/>
    </source>
</evidence>
<evidence type="ECO:0000256" key="7">
    <source>
        <dbReference type="SAM" id="MobiDB-lite"/>
    </source>
</evidence>
<evidence type="ECO:0000256" key="5">
    <source>
        <dbReference type="RuleBase" id="RU364012"/>
    </source>
</evidence>
<dbReference type="Pfam" id="PF07899">
    <property type="entry name" value="Frigida"/>
    <property type="match status" value="1"/>
</dbReference>
<dbReference type="Proteomes" id="UP001457282">
    <property type="component" value="Unassembled WGS sequence"/>
</dbReference>
<evidence type="ECO:0000256" key="4">
    <source>
        <dbReference type="ARBA" id="ARBA00023089"/>
    </source>
</evidence>
<evidence type="ECO:0000256" key="1">
    <source>
        <dbReference type="ARBA" id="ARBA00008956"/>
    </source>
</evidence>
<dbReference type="InterPro" id="IPR012474">
    <property type="entry name" value="Frigida"/>
</dbReference>
<dbReference type="AlphaFoldDB" id="A0AAW1W438"/>
<dbReference type="PANTHER" id="PTHR31791">
    <property type="entry name" value="FRIGIDA-LIKE PROTEIN 3-RELATED"/>
    <property type="match status" value="1"/>
</dbReference>
<evidence type="ECO:0000313" key="8">
    <source>
        <dbReference type="EMBL" id="KAK9919685.1"/>
    </source>
</evidence>
<feature type="coiled-coil region" evidence="6">
    <location>
        <begin position="208"/>
        <end position="330"/>
    </location>
</feature>
<organism evidence="8 9">
    <name type="scientific">Rubus argutus</name>
    <name type="common">Southern blackberry</name>
    <dbReference type="NCBI Taxonomy" id="59490"/>
    <lineage>
        <taxon>Eukaryota</taxon>
        <taxon>Viridiplantae</taxon>
        <taxon>Streptophyta</taxon>
        <taxon>Embryophyta</taxon>
        <taxon>Tracheophyta</taxon>
        <taxon>Spermatophyta</taxon>
        <taxon>Magnoliopsida</taxon>
        <taxon>eudicotyledons</taxon>
        <taxon>Gunneridae</taxon>
        <taxon>Pentapetalae</taxon>
        <taxon>rosids</taxon>
        <taxon>fabids</taxon>
        <taxon>Rosales</taxon>
        <taxon>Rosaceae</taxon>
        <taxon>Rosoideae</taxon>
        <taxon>Rosoideae incertae sedis</taxon>
        <taxon>Rubus</taxon>
    </lineage>
</organism>
<evidence type="ECO:0000256" key="6">
    <source>
        <dbReference type="SAM" id="Coils"/>
    </source>
</evidence>
<dbReference type="EMBL" id="JBEDUW010000006">
    <property type="protein sequence ID" value="KAK9919685.1"/>
    <property type="molecule type" value="Genomic_DNA"/>
</dbReference>
<keyword evidence="3 5" id="KW-0221">Differentiation</keyword>
<name>A0AAW1W438_RUBAR</name>